<dbReference type="PANTHER" id="PTHR23155:SF1114">
    <property type="entry name" value="OS02G0475500 PROTEIN"/>
    <property type="match status" value="1"/>
</dbReference>
<dbReference type="GO" id="GO:0042742">
    <property type="term" value="P:defense response to bacterium"/>
    <property type="evidence" value="ECO:0007669"/>
    <property type="project" value="UniProtKB-ARBA"/>
</dbReference>
<evidence type="ECO:0000256" key="2">
    <source>
        <dbReference type="ARBA" id="ARBA00022821"/>
    </source>
</evidence>
<dbReference type="GO" id="GO:0009626">
    <property type="term" value="P:plant-type hypersensitive response"/>
    <property type="evidence" value="ECO:0007669"/>
    <property type="project" value="UniProtKB-ARBA"/>
</dbReference>
<dbReference type="FunFam" id="1.10.10.10:FF:000322">
    <property type="entry name" value="Probable disease resistance protein At1g63360"/>
    <property type="match status" value="1"/>
</dbReference>
<feature type="domain" description="Disease resistance protein winged helix" evidence="4">
    <location>
        <begin position="191"/>
        <end position="264"/>
    </location>
</feature>
<evidence type="ECO:0000259" key="4">
    <source>
        <dbReference type="Pfam" id="PF23559"/>
    </source>
</evidence>
<dbReference type="STRING" id="40149.A0A0E0FD73"/>
<organism evidence="6">
    <name type="scientific">Oryza meridionalis</name>
    <dbReference type="NCBI Taxonomy" id="40149"/>
    <lineage>
        <taxon>Eukaryota</taxon>
        <taxon>Viridiplantae</taxon>
        <taxon>Streptophyta</taxon>
        <taxon>Embryophyta</taxon>
        <taxon>Tracheophyta</taxon>
        <taxon>Spermatophyta</taxon>
        <taxon>Magnoliopsida</taxon>
        <taxon>Liliopsida</taxon>
        <taxon>Poales</taxon>
        <taxon>Poaceae</taxon>
        <taxon>BOP clade</taxon>
        <taxon>Oryzoideae</taxon>
        <taxon>Oryzeae</taxon>
        <taxon>Oryzinae</taxon>
        <taxon>Oryza</taxon>
    </lineage>
</organism>
<protein>
    <submittedName>
        <fullName evidence="6">Uncharacterized protein</fullName>
    </submittedName>
</protein>
<dbReference type="eggNOG" id="KOG4658">
    <property type="taxonomic scope" value="Eukaryota"/>
</dbReference>
<dbReference type="InterPro" id="IPR042197">
    <property type="entry name" value="Apaf_helical"/>
</dbReference>
<feature type="domain" description="Disease resistance R13L4/SHOC-2-like LRR" evidence="5">
    <location>
        <begin position="1277"/>
        <end position="1505"/>
    </location>
</feature>
<sequence>MWAGSAKGVRAAVAAPPSSPSTAKAFQQQQLHTHGQHRGSSAPSAPHRTPEPVAPVWHLRPHGSTRAMVNSWQRWDGWLQTHSGSGGGGGKSNGRIGVFKESVNLDQEDLELIEEAKLILKKCKGLPLAIVTIGSFLASRPKTALEWRKLNEHISAELETNPELEAIRAVLSISYDGLPYHLKSCFLYLSIFPEDDKISRKRLVRRWCAEGYSRELLDKSAEEIANNYFFELIDRSMILPTQKSTYSSRGADSCQVHDIMREIAISKSKEENLVLRLEGGRRLHNHDTVRHLSITNSSEDWETDVGELKTTVDMSRIRSLTVFGEWRPFFISDKMRLLRVLDLEDTDGVRNHHIKQIGELLHLRYLSLRGCMPIAYLPDSLGNLRQLETLDVRDTFILRLPKTITNLRKLKYLRASIDLNVNEGITEKLPELMRNRLCIFTAALLLLCLACTTSSIGMLDDEINTRDVCTLGCCSILPSIAMLLDGSGVVAPRGLRRLTALHTLGVVDISWESSVLQDLKKLTQLRKLEVTGVNKKNSKKFFSALAALSRLESLSLLSEGKLGLCGCLDAEEKFSPPKDLKSLKLRGNLVELPKWIEQLNNLVKLKLSKTGLKDHDAAIQVLGMLPNLTILCLPRKSFHSLEGEELNFSEGSFKSLVVLELNFAGSKCVKFEQGAFLNLELLLLSVYYEEVETKFSGLEFLPGIKEVRLHGAFLNLELLLLSVYYEEVETKFSGLEFLQSIKEVQIDGYCRKGLKKHLLVQLSHNPKKPFLKTGLFFCPCRSEPPGAESLSLLSKGEPGLWGCLDADEEFSPPMNLKSLKLQGNLVELPKWIRQLNNLVKLKLSETMLKDHNAAIQVLGELRNLTILCLLRESFHSLEGGELNFSEGSFKSLVVLELHFGGSKCVKFEQGAFLNLELLLLSVYYEEVETKFSGLEFLPGIKEVRLHGEFYARNEQAAPRLKEDLLAQLSENPKKPILKTSGLASCTCPSFLKMTRLAGNVWCADEGYSRELWDKSAEEIANNYFFELIDRSMILPTQNSTYSSRGADSCQIHDIMREIAILKSKEENLVLRLEGGRRLHNHDTVRHLSITNSSEDWETDVGELKTTVDMSRIRSLTVFGEWRPFFISDKMRLLRVLDLEDTEGVHNHHIKQIGELLHLRYLSLRGCMHIAYLPDSLGNLRQLETLDVRGTHIDRLPKTIINLRKLKYLRASVDENTYEGIAEELPELIRNRLCISTVALLGLCLFCSASVIVKFDTGINTRDICSLFCCGILPSIAMRLQGNGVVAPRGLRRLTALHTLGVVDIPWQPSILQDIKRLTHLRKLEVTGVNKKNNKKFLSALAALSRLESLSLISKGKPGLWGCLDAEEKFSPPKDLKSLKLHGNLVELPKWIGKLNNLVKLKLSETGLKDHDAAIQVLGKLRNLSILCLPRKSFHSLEGGELNFSEGSFKSLVVLKLHFGGSKCVKFQQGAFHDLELLVLSRYIEEVGTKFSGLEFLSRIKEVQLHDYFYDVN</sequence>
<keyword evidence="2" id="KW-0611">Plant defense</keyword>
<dbReference type="GO" id="GO:0002758">
    <property type="term" value="P:innate immune response-activating signaling pathway"/>
    <property type="evidence" value="ECO:0007669"/>
    <property type="project" value="UniProtKB-ARBA"/>
</dbReference>
<reference evidence="6" key="1">
    <citation type="submission" date="2015-04" db="UniProtKB">
        <authorList>
            <consortium name="EnsemblPlants"/>
        </authorList>
    </citation>
    <scope>IDENTIFICATION</scope>
</reference>
<evidence type="ECO:0000256" key="3">
    <source>
        <dbReference type="SAM" id="MobiDB-lite"/>
    </source>
</evidence>
<dbReference type="InterPro" id="IPR027417">
    <property type="entry name" value="P-loop_NTPase"/>
</dbReference>
<feature type="compositionally biased region" description="Low complexity" evidence="3">
    <location>
        <begin position="11"/>
        <end position="25"/>
    </location>
</feature>
<feature type="domain" description="Disease resistance R13L4/SHOC-2-like LRR" evidence="5">
    <location>
        <begin position="807"/>
        <end position="976"/>
    </location>
</feature>
<evidence type="ECO:0000313" key="7">
    <source>
        <dbReference type="Proteomes" id="UP000008021"/>
    </source>
</evidence>
<dbReference type="Proteomes" id="UP000008021">
    <property type="component" value="Chromosome 12"/>
</dbReference>
<feature type="region of interest" description="Disordered" evidence="3">
    <location>
        <begin position="1"/>
        <end position="55"/>
    </location>
</feature>
<dbReference type="Gene3D" id="1.10.10.10">
    <property type="entry name" value="Winged helix-like DNA-binding domain superfamily/Winged helix DNA-binding domain"/>
    <property type="match status" value="1"/>
</dbReference>
<dbReference type="Pfam" id="PF23598">
    <property type="entry name" value="LRR_14"/>
    <property type="match status" value="5"/>
</dbReference>
<feature type="domain" description="Disease resistance R13L4/SHOC-2-like LRR" evidence="5">
    <location>
        <begin position="482"/>
        <end position="710"/>
    </location>
</feature>
<dbReference type="HOGENOM" id="CLU_248152_0_0_1"/>
<dbReference type="Pfam" id="PF23559">
    <property type="entry name" value="WHD_DRP"/>
    <property type="match status" value="2"/>
</dbReference>
<dbReference type="InterPro" id="IPR058922">
    <property type="entry name" value="WHD_DRP"/>
</dbReference>
<reference evidence="6" key="2">
    <citation type="submission" date="2018-05" db="EMBL/GenBank/DDBJ databases">
        <title>OmerRS3 (Oryza meridionalis Reference Sequence Version 3).</title>
        <authorList>
            <person name="Zhang J."/>
            <person name="Kudrna D."/>
            <person name="Lee S."/>
            <person name="Talag J."/>
            <person name="Welchert J."/>
            <person name="Wing R.A."/>
        </authorList>
    </citation>
    <scope>NUCLEOTIDE SEQUENCE [LARGE SCALE GENOMIC DNA]</scope>
    <source>
        <strain evidence="6">cv. OR44</strain>
    </source>
</reference>
<dbReference type="Gramene" id="OMERI12G11210.1">
    <property type="protein sequence ID" value="OMERI12G11210.1"/>
    <property type="gene ID" value="OMERI12G11210"/>
</dbReference>
<dbReference type="SUPFAM" id="SSF52058">
    <property type="entry name" value="L domain-like"/>
    <property type="match status" value="3"/>
</dbReference>
<dbReference type="EnsemblPlants" id="OMERI12G11210.1">
    <property type="protein sequence ID" value="OMERI12G11210.1"/>
    <property type="gene ID" value="OMERI12G11210"/>
</dbReference>
<proteinExistence type="predicted"/>
<dbReference type="InterPro" id="IPR036388">
    <property type="entry name" value="WH-like_DNA-bd_sf"/>
</dbReference>
<dbReference type="PANTHER" id="PTHR23155">
    <property type="entry name" value="DISEASE RESISTANCE PROTEIN RP"/>
    <property type="match status" value="1"/>
</dbReference>
<dbReference type="Gene3D" id="3.80.10.10">
    <property type="entry name" value="Ribonuclease Inhibitor"/>
    <property type="match status" value="5"/>
</dbReference>
<dbReference type="GO" id="GO:0043531">
    <property type="term" value="F:ADP binding"/>
    <property type="evidence" value="ECO:0007669"/>
    <property type="project" value="InterPro"/>
</dbReference>
<evidence type="ECO:0000259" key="5">
    <source>
        <dbReference type="Pfam" id="PF23598"/>
    </source>
</evidence>
<evidence type="ECO:0000256" key="1">
    <source>
        <dbReference type="ARBA" id="ARBA00022737"/>
    </source>
</evidence>
<feature type="compositionally biased region" description="Polar residues" evidence="3">
    <location>
        <begin position="26"/>
        <end position="43"/>
    </location>
</feature>
<dbReference type="InterPro" id="IPR055414">
    <property type="entry name" value="LRR_R13L4/SHOC2-like"/>
</dbReference>
<keyword evidence="1" id="KW-0677">Repeat</keyword>
<feature type="domain" description="Disease resistance protein winged helix" evidence="4">
    <location>
        <begin position="1000"/>
        <end position="1059"/>
    </location>
</feature>
<feature type="domain" description="Disease resistance R13L4/SHOC-2-like LRR" evidence="5">
    <location>
        <begin position="1112"/>
        <end position="1219"/>
    </location>
</feature>
<dbReference type="Gene3D" id="1.10.8.430">
    <property type="entry name" value="Helical domain of apoptotic protease-activating factors"/>
    <property type="match status" value="1"/>
</dbReference>
<dbReference type="InterPro" id="IPR032675">
    <property type="entry name" value="LRR_dom_sf"/>
</dbReference>
<dbReference type="SUPFAM" id="SSF52540">
    <property type="entry name" value="P-loop containing nucleoside triphosphate hydrolases"/>
    <property type="match status" value="1"/>
</dbReference>
<name>A0A0E0FD73_9ORYZ</name>
<feature type="domain" description="Disease resistance R13L4/SHOC-2-like LRR" evidence="5">
    <location>
        <begin position="317"/>
        <end position="426"/>
    </location>
</feature>
<keyword evidence="7" id="KW-1185">Reference proteome</keyword>
<evidence type="ECO:0000313" key="6">
    <source>
        <dbReference type="EnsemblPlants" id="OMERI12G11210.1"/>
    </source>
</evidence>
<dbReference type="InterPro" id="IPR044974">
    <property type="entry name" value="Disease_R_plants"/>
</dbReference>
<accession>A0A0E0FD73</accession>